<protein>
    <submittedName>
        <fullName evidence="2">Uncharacterized protein</fullName>
    </submittedName>
</protein>
<feature type="compositionally biased region" description="Basic and acidic residues" evidence="1">
    <location>
        <begin position="55"/>
        <end position="68"/>
    </location>
</feature>
<proteinExistence type="predicted"/>
<feature type="region of interest" description="Disordered" evidence="1">
    <location>
        <begin position="289"/>
        <end position="313"/>
    </location>
</feature>
<evidence type="ECO:0000256" key="1">
    <source>
        <dbReference type="SAM" id="MobiDB-lite"/>
    </source>
</evidence>
<accession>A0A4Y7TJW1</accession>
<dbReference type="STRING" id="71717.A0A4Y7TJW1"/>
<gene>
    <name evidence="2" type="ORF">FA13DRAFT_1788903</name>
</gene>
<sequence length="313" mass="35484">MNSKGFEDPIAGLPNGRLVRAGRKKAAVWNLDRLPNHQSRRLKRRLSGALWSRSRSGDGDEDRDKERNSPGAKPHHVVKFAGDPDLEVGCWQSHPSALGTMLLAGDVYEGYARYDCRVMDLEQDGRTTMRFLGHGSEWFFDQQRRPKYLCYGGGRRASLRDNPWVSCTGAVVGHPDGIPYIFASDKSSECITPWDPRANKAVDDLATGNKEVVGMVWNDRRNDLWASTKCPYISPRGTHHGYDKSAFRRGWGWPHNAYHNDKYFGHVFDFGDHRIFRYSFKAEPNFEVVPEDGGVEPTDDRERPLFGGSGSFY</sequence>
<evidence type="ECO:0000313" key="2">
    <source>
        <dbReference type="EMBL" id="TEB34473.1"/>
    </source>
</evidence>
<feature type="region of interest" description="Disordered" evidence="1">
    <location>
        <begin position="52"/>
        <end position="75"/>
    </location>
</feature>
<dbReference type="AlphaFoldDB" id="A0A4Y7TJW1"/>
<comment type="caution">
    <text evidence="2">The sequence shown here is derived from an EMBL/GenBank/DDBJ whole genome shotgun (WGS) entry which is preliminary data.</text>
</comment>
<dbReference type="EMBL" id="QPFP01000009">
    <property type="protein sequence ID" value="TEB34473.1"/>
    <property type="molecule type" value="Genomic_DNA"/>
</dbReference>
<dbReference type="Proteomes" id="UP000298030">
    <property type="component" value="Unassembled WGS sequence"/>
</dbReference>
<organism evidence="2 3">
    <name type="scientific">Coprinellus micaceus</name>
    <name type="common">Glistening ink-cap mushroom</name>
    <name type="synonym">Coprinus micaceus</name>
    <dbReference type="NCBI Taxonomy" id="71717"/>
    <lineage>
        <taxon>Eukaryota</taxon>
        <taxon>Fungi</taxon>
        <taxon>Dikarya</taxon>
        <taxon>Basidiomycota</taxon>
        <taxon>Agaricomycotina</taxon>
        <taxon>Agaricomycetes</taxon>
        <taxon>Agaricomycetidae</taxon>
        <taxon>Agaricales</taxon>
        <taxon>Agaricineae</taxon>
        <taxon>Psathyrellaceae</taxon>
        <taxon>Coprinellus</taxon>
    </lineage>
</organism>
<keyword evidence="3" id="KW-1185">Reference proteome</keyword>
<reference evidence="2 3" key="1">
    <citation type="journal article" date="2019" name="Nat. Ecol. Evol.">
        <title>Megaphylogeny resolves global patterns of mushroom evolution.</title>
        <authorList>
            <person name="Varga T."/>
            <person name="Krizsan K."/>
            <person name="Foldi C."/>
            <person name="Dima B."/>
            <person name="Sanchez-Garcia M."/>
            <person name="Sanchez-Ramirez S."/>
            <person name="Szollosi G.J."/>
            <person name="Szarkandi J.G."/>
            <person name="Papp V."/>
            <person name="Albert L."/>
            <person name="Andreopoulos W."/>
            <person name="Angelini C."/>
            <person name="Antonin V."/>
            <person name="Barry K.W."/>
            <person name="Bougher N.L."/>
            <person name="Buchanan P."/>
            <person name="Buyck B."/>
            <person name="Bense V."/>
            <person name="Catcheside P."/>
            <person name="Chovatia M."/>
            <person name="Cooper J."/>
            <person name="Damon W."/>
            <person name="Desjardin D."/>
            <person name="Finy P."/>
            <person name="Geml J."/>
            <person name="Haridas S."/>
            <person name="Hughes K."/>
            <person name="Justo A."/>
            <person name="Karasinski D."/>
            <person name="Kautmanova I."/>
            <person name="Kiss B."/>
            <person name="Kocsube S."/>
            <person name="Kotiranta H."/>
            <person name="LaButti K.M."/>
            <person name="Lechner B.E."/>
            <person name="Liimatainen K."/>
            <person name="Lipzen A."/>
            <person name="Lukacs Z."/>
            <person name="Mihaltcheva S."/>
            <person name="Morgado L.N."/>
            <person name="Niskanen T."/>
            <person name="Noordeloos M.E."/>
            <person name="Ohm R.A."/>
            <person name="Ortiz-Santana B."/>
            <person name="Ovrebo C."/>
            <person name="Racz N."/>
            <person name="Riley R."/>
            <person name="Savchenko A."/>
            <person name="Shiryaev A."/>
            <person name="Soop K."/>
            <person name="Spirin V."/>
            <person name="Szebenyi C."/>
            <person name="Tomsovsky M."/>
            <person name="Tulloss R.E."/>
            <person name="Uehling J."/>
            <person name="Grigoriev I.V."/>
            <person name="Vagvolgyi C."/>
            <person name="Papp T."/>
            <person name="Martin F.M."/>
            <person name="Miettinen O."/>
            <person name="Hibbett D.S."/>
            <person name="Nagy L.G."/>
        </authorList>
    </citation>
    <scope>NUCLEOTIDE SEQUENCE [LARGE SCALE GENOMIC DNA]</scope>
    <source>
        <strain evidence="2 3">FP101781</strain>
    </source>
</reference>
<dbReference type="OrthoDB" id="548949at2759"/>
<name>A0A4Y7TJW1_COPMI</name>
<evidence type="ECO:0000313" key="3">
    <source>
        <dbReference type="Proteomes" id="UP000298030"/>
    </source>
</evidence>